<protein>
    <submittedName>
        <fullName evidence="4">Uncharacterized protein</fullName>
    </submittedName>
</protein>
<feature type="region of interest" description="Disordered" evidence="1">
    <location>
        <begin position="460"/>
        <end position="488"/>
    </location>
</feature>
<keyword evidence="2" id="KW-0812">Transmembrane</keyword>
<keyword evidence="3" id="KW-0732">Signal</keyword>
<feature type="compositionally biased region" description="Basic and acidic residues" evidence="1">
    <location>
        <begin position="476"/>
        <end position="488"/>
    </location>
</feature>
<evidence type="ECO:0000256" key="1">
    <source>
        <dbReference type="SAM" id="MobiDB-lite"/>
    </source>
</evidence>
<sequence>MSMLITTAASAVIGILAFNGWNASMEDTVLLLREVTIARAQETVNRIIHDCSTGMETVVSSSNVRRMVEAVSEDATKTFLDYPDGLSAIWSAASKQAAFQNLGVATGNDDAHSNYVLAIPNLATVQPVFLIQDGSTGFNTTNKYNLAAKPVIGLSGNGMVNFVPIPAIPDPALHTPPKPIPSYDQSSSTITGLWGAVVSDKYGVSFPLFWLLWKDQPLGVAIPNTAPSGVGIMALSVATIEAFLVTIYISPNAVLSLWEADGTMIAASVSNITLGANGNPLERYSALSCPDYRIHQTAQYLFGNSQSLNVPATFTGSYQGHGSSSGEIYVSTRWMLDSYGLRWLLVMSVPKEDFTGRFIRTRKTVVGAIVGTAVGMTLLSAALAYLLVLPIRRLTAMMVQATNFDFSAVKQGVLTKNGFTEPSEIVRCKQVFHTMLVKFSDAIQNNKALQTGVLNSVHSRSVQANSERSAAGPPHNTHETRARDRDMV</sequence>
<keyword evidence="5" id="KW-1185">Reference proteome</keyword>
<reference evidence="4" key="1">
    <citation type="submission" date="2020-05" db="EMBL/GenBank/DDBJ databases">
        <title>Phylogenomic resolution of chytrid fungi.</title>
        <authorList>
            <person name="Stajich J.E."/>
            <person name="Amses K."/>
            <person name="Simmons R."/>
            <person name="Seto K."/>
            <person name="Myers J."/>
            <person name="Bonds A."/>
            <person name="Quandt C.A."/>
            <person name="Barry K."/>
            <person name="Liu P."/>
            <person name="Grigoriev I."/>
            <person name="Longcore J.E."/>
            <person name="James T.Y."/>
        </authorList>
    </citation>
    <scope>NUCLEOTIDE SEQUENCE</scope>
    <source>
        <strain evidence="4">JEL0379</strain>
    </source>
</reference>
<gene>
    <name evidence="4" type="ORF">HDU87_006651</name>
</gene>
<keyword evidence="2" id="KW-1133">Transmembrane helix</keyword>
<feature type="chain" id="PRO_5042267728" evidence="3">
    <location>
        <begin position="18"/>
        <end position="488"/>
    </location>
</feature>
<evidence type="ECO:0000313" key="5">
    <source>
        <dbReference type="Proteomes" id="UP001212152"/>
    </source>
</evidence>
<evidence type="ECO:0000256" key="3">
    <source>
        <dbReference type="SAM" id="SignalP"/>
    </source>
</evidence>
<dbReference type="EMBL" id="JADGJQ010000059">
    <property type="protein sequence ID" value="KAJ3174859.1"/>
    <property type="molecule type" value="Genomic_DNA"/>
</dbReference>
<name>A0AAD5XN80_9FUNG</name>
<accession>A0AAD5XN80</accession>
<organism evidence="4 5">
    <name type="scientific">Geranomyces variabilis</name>
    <dbReference type="NCBI Taxonomy" id="109894"/>
    <lineage>
        <taxon>Eukaryota</taxon>
        <taxon>Fungi</taxon>
        <taxon>Fungi incertae sedis</taxon>
        <taxon>Chytridiomycota</taxon>
        <taxon>Chytridiomycota incertae sedis</taxon>
        <taxon>Chytridiomycetes</taxon>
        <taxon>Spizellomycetales</taxon>
        <taxon>Powellomycetaceae</taxon>
        <taxon>Geranomyces</taxon>
    </lineage>
</organism>
<feature type="transmembrane region" description="Helical" evidence="2">
    <location>
        <begin position="365"/>
        <end position="388"/>
    </location>
</feature>
<dbReference type="Proteomes" id="UP001212152">
    <property type="component" value="Unassembled WGS sequence"/>
</dbReference>
<evidence type="ECO:0000313" key="4">
    <source>
        <dbReference type="EMBL" id="KAJ3174859.1"/>
    </source>
</evidence>
<evidence type="ECO:0000256" key="2">
    <source>
        <dbReference type="SAM" id="Phobius"/>
    </source>
</evidence>
<keyword evidence="2" id="KW-0472">Membrane</keyword>
<comment type="caution">
    <text evidence="4">The sequence shown here is derived from an EMBL/GenBank/DDBJ whole genome shotgun (WGS) entry which is preliminary data.</text>
</comment>
<proteinExistence type="predicted"/>
<dbReference type="AlphaFoldDB" id="A0AAD5XN80"/>
<feature type="signal peptide" evidence="3">
    <location>
        <begin position="1"/>
        <end position="17"/>
    </location>
</feature>